<dbReference type="PANTHER" id="PTHR47510">
    <property type="entry name" value="REVERSE TRANSCRIPTASE DOMAIN-CONTAINING PROTEIN"/>
    <property type="match status" value="1"/>
</dbReference>
<evidence type="ECO:0000313" key="2">
    <source>
        <dbReference type="Proteomes" id="UP001152795"/>
    </source>
</evidence>
<protein>
    <submittedName>
        <fullName evidence="1">RNA-directed DNA polymerase from transposon X-element</fullName>
    </submittedName>
</protein>
<organism evidence="1 2">
    <name type="scientific">Paramuricea clavata</name>
    <name type="common">Red gorgonian</name>
    <name type="synonym">Violescent sea-whip</name>
    <dbReference type="NCBI Taxonomy" id="317549"/>
    <lineage>
        <taxon>Eukaryota</taxon>
        <taxon>Metazoa</taxon>
        <taxon>Cnidaria</taxon>
        <taxon>Anthozoa</taxon>
        <taxon>Octocorallia</taxon>
        <taxon>Malacalcyonacea</taxon>
        <taxon>Plexauridae</taxon>
        <taxon>Paramuricea</taxon>
    </lineage>
</organism>
<keyword evidence="1" id="KW-0808">Transferase</keyword>
<keyword evidence="1" id="KW-0548">Nucleotidyltransferase</keyword>
<keyword evidence="1" id="KW-0695">RNA-directed DNA polymerase</keyword>
<dbReference type="AlphaFoldDB" id="A0A6S7K4Y0"/>
<sequence>MSIYGLYHPPRHNYLESDLLDYLINISDDVLDKYPDTVIVCGGDLNSLDIKHLEELSGWDAMVDFSTRGNACLDNCLTNRIDLFSKCYPFHMLTKTDHMGVILPAGTKLIPMRRKVEFRDCRKHRKEDFHKALAEEDWEDVSQSTNVNDAVNCLERKIMYHMNKCMPTKTVSISSRDPYWTSPLIKSLLKSKSRIARSQKDRLSLINKRISDVICQNRRNFRALVGSRTWWRKTTDISQRNASSSRVTLDNASLTRLNRYFGELCHDDSYVEPTLSIIGDEVDIPSFTEQQVWNALKRIKRTATGPVYIPYWVWNDHAEILTEVITNVWNLSLSSHTWPDSWKRANINPLAKVDLPKEDGDFRGINITPVIARTFEKLVYNIRSSRQLRKFYPQRNLRTGRGGVVQTFC</sequence>
<keyword evidence="2" id="KW-1185">Reference proteome</keyword>
<comment type="caution">
    <text evidence="1">The sequence shown here is derived from an EMBL/GenBank/DDBJ whole genome shotgun (WGS) entry which is preliminary data.</text>
</comment>
<dbReference type="GO" id="GO:0003964">
    <property type="term" value="F:RNA-directed DNA polymerase activity"/>
    <property type="evidence" value="ECO:0007669"/>
    <property type="project" value="UniProtKB-KW"/>
</dbReference>
<reference evidence="1" key="1">
    <citation type="submission" date="2020-04" db="EMBL/GenBank/DDBJ databases">
        <authorList>
            <person name="Alioto T."/>
            <person name="Alioto T."/>
            <person name="Gomez Garrido J."/>
        </authorList>
    </citation>
    <scope>NUCLEOTIDE SEQUENCE</scope>
    <source>
        <strain evidence="1">A484AB</strain>
    </source>
</reference>
<accession>A0A6S7K4Y0</accession>
<dbReference type="EMBL" id="CACRXK020023402">
    <property type="protein sequence ID" value="CAB4037724.1"/>
    <property type="molecule type" value="Genomic_DNA"/>
</dbReference>
<dbReference type="Proteomes" id="UP001152795">
    <property type="component" value="Unassembled WGS sequence"/>
</dbReference>
<proteinExistence type="predicted"/>
<evidence type="ECO:0000313" key="1">
    <source>
        <dbReference type="EMBL" id="CAB4037724.1"/>
    </source>
</evidence>
<gene>
    <name evidence="1" type="ORF">PACLA_8A022157</name>
</gene>
<dbReference type="OrthoDB" id="5985491at2759"/>
<name>A0A6S7K4Y0_PARCT</name>
<dbReference type="PANTHER" id="PTHR47510:SF3">
    <property type="entry name" value="ENDO_EXONUCLEASE_PHOSPHATASE DOMAIN-CONTAINING PROTEIN"/>
    <property type="match status" value="1"/>
</dbReference>